<dbReference type="SUPFAM" id="SSF51338">
    <property type="entry name" value="Composite domain of metallo-dependent hydrolases"/>
    <property type="match status" value="1"/>
</dbReference>
<organism evidence="2 3">
    <name type="scientific">Sphaerimonospora cavernae</name>
    <dbReference type="NCBI Taxonomy" id="1740611"/>
    <lineage>
        <taxon>Bacteria</taxon>
        <taxon>Bacillati</taxon>
        <taxon>Actinomycetota</taxon>
        <taxon>Actinomycetes</taxon>
        <taxon>Streptosporangiales</taxon>
        <taxon>Streptosporangiaceae</taxon>
        <taxon>Sphaerimonospora</taxon>
    </lineage>
</organism>
<reference evidence="2 3" key="1">
    <citation type="submission" date="2024-09" db="EMBL/GenBank/DDBJ databases">
        <authorList>
            <person name="Sun Q."/>
            <person name="Mori K."/>
        </authorList>
    </citation>
    <scope>NUCLEOTIDE SEQUENCE [LARGE SCALE GENOMIC DNA]</scope>
    <source>
        <strain evidence="2 3">TBRC 1851</strain>
    </source>
</reference>
<dbReference type="PANTHER" id="PTHR43135">
    <property type="entry name" value="ALPHA-D-RIBOSE 1-METHYLPHOSPHONATE 5-TRIPHOSPHATE DIPHOSPHATASE"/>
    <property type="match status" value="1"/>
</dbReference>
<dbReference type="CDD" id="cd01299">
    <property type="entry name" value="Met_dep_hydrolase_A"/>
    <property type="match status" value="1"/>
</dbReference>
<dbReference type="Proteomes" id="UP001589870">
    <property type="component" value="Unassembled WGS sequence"/>
</dbReference>
<dbReference type="InterPro" id="IPR011059">
    <property type="entry name" value="Metal-dep_hydrolase_composite"/>
</dbReference>
<dbReference type="InterPro" id="IPR057744">
    <property type="entry name" value="OTAase-like"/>
</dbReference>
<dbReference type="SUPFAM" id="SSF51556">
    <property type="entry name" value="Metallo-dependent hydrolases"/>
    <property type="match status" value="1"/>
</dbReference>
<dbReference type="Gene3D" id="3.20.20.140">
    <property type="entry name" value="Metal-dependent hydrolases"/>
    <property type="match status" value="1"/>
</dbReference>
<accession>A0ABV6U1M2</accession>
<dbReference type="Gene3D" id="2.30.40.10">
    <property type="entry name" value="Urease, subunit C, domain 1"/>
    <property type="match status" value="1"/>
</dbReference>
<dbReference type="InterPro" id="IPR006680">
    <property type="entry name" value="Amidohydro-rel"/>
</dbReference>
<dbReference type="EMBL" id="JBHMQT010000012">
    <property type="protein sequence ID" value="MFC0862348.1"/>
    <property type="molecule type" value="Genomic_DNA"/>
</dbReference>
<dbReference type="InterPro" id="IPR032466">
    <property type="entry name" value="Metal_Hydrolase"/>
</dbReference>
<dbReference type="InterPro" id="IPR051781">
    <property type="entry name" value="Metallo-dep_Hydrolase"/>
</dbReference>
<comment type="caution">
    <text evidence="2">The sequence shown here is derived from an EMBL/GenBank/DDBJ whole genome shotgun (WGS) entry which is preliminary data.</text>
</comment>
<sequence>MPEGLVLVGGRLIVGDGTAPIDNAVVITDDSGLITYVGGSPSPPAVIPTARVLDVSGCTVMPGFFDCHIHFHLDGLWGMHRRQDEYPPVHVFETAARMRETLYAGVTSARDLGGTGAGFRVAQERGLLEGPRLQVALRLLSHTGGHADMTCKSGHDLVRMAGEGHEICDTPAEARLSVRRVLRDGADLVKVCATGGISTPADQPEDEGLSEEEIATVVDEARRHRRRRVAAHAQGAAGIINAIRGGVTSIEHGYLIDDEGMDLALERGVFVVPTLSAFSSLDRGDAMSATTRQTALRIRDETHVRIAAAIERGVKIAAGTDAPAGRYGHNLEELERLVGLGMSPMDAIVAGTATAADLCGVSDILGTVETGKIADLAICAGDPLSGISALSNPDNIRLVIQGGRVVKDTDRRASQAVAPAR</sequence>
<feature type="domain" description="Amidohydrolase-related" evidence="1">
    <location>
        <begin position="59"/>
        <end position="406"/>
    </location>
</feature>
<name>A0ABV6U1M2_9ACTN</name>
<proteinExistence type="predicted"/>
<dbReference type="Pfam" id="PF01979">
    <property type="entry name" value="Amidohydro_1"/>
    <property type="match status" value="1"/>
</dbReference>
<evidence type="ECO:0000313" key="3">
    <source>
        <dbReference type="Proteomes" id="UP001589870"/>
    </source>
</evidence>
<evidence type="ECO:0000313" key="2">
    <source>
        <dbReference type="EMBL" id="MFC0862348.1"/>
    </source>
</evidence>
<dbReference type="PANTHER" id="PTHR43135:SF3">
    <property type="entry name" value="ALPHA-D-RIBOSE 1-METHYLPHOSPHONATE 5-TRIPHOSPHATE DIPHOSPHATASE"/>
    <property type="match status" value="1"/>
</dbReference>
<protein>
    <submittedName>
        <fullName evidence="2">Amidohydrolase family protein</fullName>
    </submittedName>
</protein>
<gene>
    <name evidence="2" type="ORF">ACFHYQ_08565</name>
</gene>
<evidence type="ECO:0000259" key="1">
    <source>
        <dbReference type="Pfam" id="PF01979"/>
    </source>
</evidence>
<keyword evidence="3" id="KW-1185">Reference proteome</keyword>